<proteinExistence type="predicted"/>
<accession>A0A165DE79</accession>
<gene>
    <name evidence="1" type="ORF">EXIGLDRAFT_842297</name>
</gene>
<dbReference type="SUPFAM" id="SSF55874">
    <property type="entry name" value="ATPase domain of HSP90 chaperone/DNA topoisomerase II/histidine kinase"/>
    <property type="match status" value="1"/>
</dbReference>
<dbReference type="Gene3D" id="3.30.565.10">
    <property type="entry name" value="Histidine kinase-like ATPase, C-terminal domain"/>
    <property type="match status" value="1"/>
</dbReference>
<dbReference type="NCBIfam" id="NF047352">
    <property type="entry name" value="P_loop_sacsin"/>
    <property type="match status" value="1"/>
</dbReference>
<dbReference type="InterPro" id="IPR052957">
    <property type="entry name" value="Auxin_embryo_med"/>
</dbReference>
<sequence length="392" mass="44908">MADDLSVQQAREVIRQIRRYNAVDENLCRTAKRVLPDVWKSLENIKTQFGNSIDLLSSELYSRPAHFLLEVVQNADDCSYDEDDDPELRITLHDKYMEIECNETGFTESNVRAFCAIGQSTKKGCHGAGYIGEKGIGAKSMFKVANKIHVHSRNFHFTLDSRDELGMISPKWENSSSYCPGWTTMRLEFIDDEQIDAVREQIHLVQESILLFMRRLTRLDIEDGGISTTITREIDDDILTIRRVRGSQTTTRCYFRVVENLAAYTKEKKREGAKETELILAFPLDDDCEPLRASQMAYAFLPMGNFGFNFIIQGDFLTAANREDILAELEWNTTIRDSIGGVFMTALGKFHNDSKLRFTWPMFVPRDSDVPSAFFSSVVDDIRLSGFHRDIR</sequence>
<dbReference type="OrthoDB" id="1262810at2759"/>
<organism evidence="1 2">
    <name type="scientific">Exidia glandulosa HHB12029</name>
    <dbReference type="NCBI Taxonomy" id="1314781"/>
    <lineage>
        <taxon>Eukaryota</taxon>
        <taxon>Fungi</taxon>
        <taxon>Dikarya</taxon>
        <taxon>Basidiomycota</taxon>
        <taxon>Agaricomycotina</taxon>
        <taxon>Agaricomycetes</taxon>
        <taxon>Auriculariales</taxon>
        <taxon>Exidiaceae</taxon>
        <taxon>Exidia</taxon>
    </lineage>
</organism>
<protein>
    <submittedName>
        <fullName evidence="1">Uncharacterized protein</fullName>
    </submittedName>
</protein>
<dbReference type="EMBL" id="KV426230">
    <property type="protein sequence ID" value="KZV84337.1"/>
    <property type="molecule type" value="Genomic_DNA"/>
</dbReference>
<dbReference type="PANTHER" id="PTHR32387:SF0">
    <property type="entry name" value="PROTEIN NO VEIN"/>
    <property type="match status" value="1"/>
</dbReference>
<name>A0A165DE79_EXIGL</name>
<dbReference type="PANTHER" id="PTHR32387">
    <property type="entry name" value="WU:FJ29H11"/>
    <property type="match status" value="1"/>
</dbReference>
<keyword evidence="2" id="KW-1185">Reference proteome</keyword>
<reference evidence="1 2" key="1">
    <citation type="journal article" date="2016" name="Mol. Biol. Evol.">
        <title>Comparative Genomics of Early-Diverging Mushroom-Forming Fungi Provides Insights into the Origins of Lignocellulose Decay Capabilities.</title>
        <authorList>
            <person name="Nagy L.G."/>
            <person name="Riley R."/>
            <person name="Tritt A."/>
            <person name="Adam C."/>
            <person name="Daum C."/>
            <person name="Floudas D."/>
            <person name="Sun H."/>
            <person name="Yadav J.S."/>
            <person name="Pangilinan J."/>
            <person name="Larsson K.H."/>
            <person name="Matsuura K."/>
            <person name="Barry K."/>
            <person name="Labutti K."/>
            <person name="Kuo R."/>
            <person name="Ohm R.A."/>
            <person name="Bhattacharya S.S."/>
            <person name="Shirouzu T."/>
            <person name="Yoshinaga Y."/>
            <person name="Martin F.M."/>
            <person name="Grigoriev I.V."/>
            <person name="Hibbett D.S."/>
        </authorList>
    </citation>
    <scope>NUCLEOTIDE SEQUENCE [LARGE SCALE GENOMIC DNA]</scope>
    <source>
        <strain evidence="1 2">HHB12029</strain>
    </source>
</reference>
<evidence type="ECO:0000313" key="1">
    <source>
        <dbReference type="EMBL" id="KZV84337.1"/>
    </source>
</evidence>
<dbReference type="InParanoid" id="A0A165DE79"/>
<dbReference type="STRING" id="1314781.A0A165DE79"/>
<dbReference type="Proteomes" id="UP000077266">
    <property type="component" value="Unassembled WGS sequence"/>
</dbReference>
<dbReference type="AlphaFoldDB" id="A0A165DE79"/>
<dbReference type="InterPro" id="IPR036890">
    <property type="entry name" value="HATPase_C_sf"/>
</dbReference>
<evidence type="ECO:0000313" key="2">
    <source>
        <dbReference type="Proteomes" id="UP000077266"/>
    </source>
</evidence>